<evidence type="ECO:0000313" key="2">
    <source>
        <dbReference type="Proteomes" id="UP000614216"/>
    </source>
</evidence>
<keyword evidence="2" id="KW-1185">Reference proteome</keyword>
<proteinExistence type="predicted"/>
<dbReference type="Proteomes" id="UP000614216">
    <property type="component" value="Unassembled WGS sequence"/>
</dbReference>
<dbReference type="EMBL" id="JAEUGD010000066">
    <property type="protein sequence ID" value="MBL6449034.1"/>
    <property type="molecule type" value="Genomic_DNA"/>
</dbReference>
<organism evidence="1 2">
    <name type="scientific">Fulvivirga marina</name>
    <dbReference type="NCBI Taxonomy" id="2494733"/>
    <lineage>
        <taxon>Bacteria</taxon>
        <taxon>Pseudomonadati</taxon>
        <taxon>Bacteroidota</taxon>
        <taxon>Cytophagia</taxon>
        <taxon>Cytophagales</taxon>
        <taxon>Fulvivirgaceae</taxon>
        <taxon>Fulvivirga</taxon>
    </lineage>
</organism>
<accession>A0A937FZH5</accession>
<protein>
    <submittedName>
        <fullName evidence="1">Uncharacterized protein</fullName>
    </submittedName>
</protein>
<gene>
    <name evidence="1" type="ORF">JMN32_22170</name>
</gene>
<comment type="caution">
    <text evidence="1">The sequence shown here is derived from an EMBL/GenBank/DDBJ whole genome shotgun (WGS) entry which is preliminary data.</text>
</comment>
<reference evidence="1" key="1">
    <citation type="submission" date="2021-01" db="EMBL/GenBank/DDBJ databases">
        <title>Fulvivirga kasyanovii gen. nov., sp nov., a novel member of the phylum Bacteroidetes isolated from seawater in a mussel farm.</title>
        <authorList>
            <person name="Zhao L.-H."/>
            <person name="Wang Z.-J."/>
        </authorList>
    </citation>
    <scope>NUCLEOTIDE SEQUENCE</scope>
    <source>
        <strain evidence="1">29W222</strain>
    </source>
</reference>
<sequence>MDLFPIVAITSAYCSNSQTPVSSNNHNTYSPATDELLACMPGPSPKTLEIMTCNIEKYPKDNQYLRPSNNTMA</sequence>
<evidence type="ECO:0000313" key="1">
    <source>
        <dbReference type="EMBL" id="MBL6449034.1"/>
    </source>
</evidence>
<name>A0A937FZH5_9BACT</name>
<dbReference type="AlphaFoldDB" id="A0A937FZH5"/>